<evidence type="ECO:0000256" key="3">
    <source>
        <dbReference type="ARBA" id="ARBA00022679"/>
    </source>
</evidence>
<keyword evidence="1" id="KW-0963">Cytoplasm</keyword>
<protein>
    <submittedName>
        <fullName evidence="6">Uncharacterized protein</fullName>
    </submittedName>
</protein>
<feature type="region of interest" description="Disordered" evidence="5">
    <location>
        <begin position="410"/>
        <end position="433"/>
    </location>
</feature>
<name>A0A8J5XAC9_DIALT</name>
<dbReference type="Gene3D" id="3.40.1280.10">
    <property type="match status" value="1"/>
</dbReference>
<dbReference type="AlphaFoldDB" id="A0A8J5XAC9"/>
<evidence type="ECO:0000313" key="6">
    <source>
        <dbReference type="EMBL" id="KAG8460409.1"/>
    </source>
</evidence>
<keyword evidence="4" id="KW-0949">S-adenosyl-L-methionine</keyword>
<dbReference type="GO" id="GO:0030488">
    <property type="term" value="P:tRNA methylation"/>
    <property type="evidence" value="ECO:0007669"/>
    <property type="project" value="TreeGrafter"/>
</dbReference>
<dbReference type="SUPFAM" id="SSF75217">
    <property type="entry name" value="alpha/beta knot"/>
    <property type="match status" value="1"/>
</dbReference>
<comment type="caution">
    <text evidence="6">The sequence shown here is derived from an EMBL/GenBank/DDBJ whole genome shotgun (WGS) entry which is preliminary data.</text>
</comment>
<feature type="compositionally biased region" description="Low complexity" evidence="5">
    <location>
        <begin position="68"/>
        <end position="83"/>
    </location>
</feature>
<feature type="region of interest" description="Disordered" evidence="5">
    <location>
        <begin position="60"/>
        <end position="122"/>
    </location>
</feature>
<organism evidence="6 7">
    <name type="scientific">Diacronema lutheri</name>
    <name type="common">Unicellular marine alga</name>
    <name type="synonym">Monochrysis lutheri</name>
    <dbReference type="NCBI Taxonomy" id="2081491"/>
    <lineage>
        <taxon>Eukaryota</taxon>
        <taxon>Haptista</taxon>
        <taxon>Haptophyta</taxon>
        <taxon>Pavlovophyceae</taxon>
        <taxon>Pavlovales</taxon>
        <taxon>Pavlovaceae</taxon>
        <taxon>Diacronema</taxon>
    </lineage>
</organism>
<sequence length="433" mass="44983">MTEDGEAAKAVRALRKKLRHIDELTARNARGEALDAQQQATVARAGAIAAELAALEAGGCAGGEARARASPDAAGGAARADAAPSKRECDTPRKDERAKRVRTERQSSPAAPATRPAPTPAESCGFCRAPGHRASRCTFGRLPSERVMLCPSTSPAAPCAPRLFVLPMRRCAWDFDPAQPRAGRVDVGLRCASAALFRSQGLRRNTQVALCFEGEPAADALAAAAAAGLPTGARTITLSGGLARDLRPDELSLGQRVRAALDDKANGHGAACALDDTGYSASPLRGLECTVGGALETLVAALRAHSPDAPAKRRAPPAVLVLDGAGEPVEAVCARLAGERGDPPAGGVVVIVGDDRGLTADEERAVAEAAAAVRAPVLRVSLGREVLFASHCVVLLHHYLDKLWHGCAHPPGRQYSTSTRTTGARPIRRARDA</sequence>
<evidence type="ECO:0000256" key="5">
    <source>
        <dbReference type="SAM" id="MobiDB-lite"/>
    </source>
</evidence>
<feature type="compositionally biased region" description="Basic and acidic residues" evidence="5">
    <location>
        <begin position="84"/>
        <end position="105"/>
    </location>
</feature>
<dbReference type="GO" id="GO:0008757">
    <property type="term" value="F:S-adenosylmethionine-dependent methyltransferase activity"/>
    <property type="evidence" value="ECO:0007669"/>
    <property type="project" value="TreeGrafter"/>
</dbReference>
<evidence type="ECO:0000313" key="7">
    <source>
        <dbReference type="Proteomes" id="UP000751190"/>
    </source>
</evidence>
<proteinExistence type="predicted"/>
<dbReference type="InterPro" id="IPR029028">
    <property type="entry name" value="Alpha/beta_knot_MTases"/>
</dbReference>
<dbReference type="InterPro" id="IPR029026">
    <property type="entry name" value="tRNA_m1G_MTases_N"/>
</dbReference>
<dbReference type="EMBL" id="JAGTXO010000033">
    <property type="protein sequence ID" value="KAG8460409.1"/>
    <property type="molecule type" value="Genomic_DNA"/>
</dbReference>
<keyword evidence="3" id="KW-0808">Transferase</keyword>
<evidence type="ECO:0000256" key="1">
    <source>
        <dbReference type="ARBA" id="ARBA00022490"/>
    </source>
</evidence>
<dbReference type="GO" id="GO:0008175">
    <property type="term" value="F:tRNA methyltransferase activity"/>
    <property type="evidence" value="ECO:0007669"/>
    <property type="project" value="InterPro"/>
</dbReference>
<dbReference type="OMA" id="DVWCRCV"/>
<dbReference type="PANTHER" id="PTHR40703">
    <property type="entry name" value="TRNA (PSEUDOURIDINE(54)-N(1))-METHYLTRANSFERASE"/>
    <property type="match status" value="1"/>
</dbReference>
<dbReference type="Proteomes" id="UP000751190">
    <property type="component" value="Unassembled WGS sequence"/>
</dbReference>
<dbReference type="OrthoDB" id="439808at2759"/>
<dbReference type="InterPro" id="IPR007158">
    <property type="entry name" value="TrmY"/>
</dbReference>
<dbReference type="PANTHER" id="PTHR40703:SF1">
    <property type="entry name" value="TRNA (PSEUDOURIDINE(54)-N(1))-METHYLTRANSFERASE"/>
    <property type="match status" value="1"/>
</dbReference>
<keyword evidence="2" id="KW-0489">Methyltransferase</keyword>
<dbReference type="Pfam" id="PF04013">
    <property type="entry name" value="Methyltrn_RNA_2"/>
    <property type="match status" value="1"/>
</dbReference>
<keyword evidence="7" id="KW-1185">Reference proteome</keyword>
<evidence type="ECO:0000256" key="2">
    <source>
        <dbReference type="ARBA" id="ARBA00022603"/>
    </source>
</evidence>
<evidence type="ECO:0000256" key="4">
    <source>
        <dbReference type="ARBA" id="ARBA00022691"/>
    </source>
</evidence>
<reference evidence="6" key="1">
    <citation type="submission" date="2021-05" db="EMBL/GenBank/DDBJ databases">
        <title>The genome of the haptophyte Pavlova lutheri (Diacronema luteri, Pavlovales) - a model for lipid biosynthesis in eukaryotic algae.</title>
        <authorList>
            <person name="Hulatt C.J."/>
            <person name="Posewitz M.C."/>
        </authorList>
    </citation>
    <scope>NUCLEOTIDE SEQUENCE</scope>
    <source>
        <strain evidence="6">NIVA-4/92</strain>
    </source>
</reference>
<accession>A0A8J5XAC9</accession>
<gene>
    <name evidence="6" type="ORF">KFE25_011900</name>
</gene>